<accession>A0A9N9PBV7</accession>
<dbReference type="GO" id="GO:0005385">
    <property type="term" value="F:zinc ion transmembrane transporter activity"/>
    <property type="evidence" value="ECO:0007669"/>
    <property type="project" value="TreeGrafter"/>
</dbReference>
<feature type="non-terminal residue" evidence="8">
    <location>
        <position position="87"/>
    </location>
</feature>
<feature type="transmembrane region" description="Helical" evidence="6">
    <location>
        <begin position="42"/>
        <end position="63"/>
    </location>
</feature>
<dbReference type="GO" id="GO:0030003">
    <property type="term" value="P:intracellular monoatomic cation homeostasis"/>
    <property type="evidence" value="ECO:0007669"/>
    <property type="project" value="UniProtKB-ARBA"/>
</dbReference>
<dbReference type="PANTHER" id="PTHR11562:SF84">
    <property type="entry name" value="LD05335P"/>
    <property type="match status" value="1"/>
</dbReference>
<evidence type="ECO:0000256" key="4">
    <source>
        <dbReference type="ARBA" id="ARBA00022989"/>
    </source>
</evidence>
<dbReference type="InterPro" id="IPR050681">
    <property type="entry name" value="CDF/SLC30A"/>
</dbReference>
<dbReference type="SUPFAM" id="SSF161111">
    <property type="entry name" value="Cation efflux protein transmembrane domain-like"/>
    <property type="match status" value="1"/>
</dbReference>
<protein>
    <submittedName>
        <fullName evidence="8">561_t:CDS:1</fullName>
    </submittedName>
</protein>
<dbReference type="PANTHER" id="PTHR11562">
    <property type="entry name" value="CATION EFFLUX PROTEIN/ ZINC TRANSPORTER"/>
    <property type="match status" value="1"/>
</dbReference>
<evidence type="ECO:0000256" key="2">
    <source>
        <dbReference type="ARBA" id="ARBA00022692"/>
    </source>
</evidence>
<reference evidence="8" key="1">
    <citation type="submission" date="2021-06" db="EMBL/GenBank/DDBJ databases">
        <authorList>
            <person name="Kallberg Y."/>
            <person name="Tangrot J."/>
            <person name="Rosling A."/>
        </authorList>
    </citation>
    <scope>NUCLEOTIDE SEQUENCE</scope>
    <source>
        <strain evidence="8">IN212</strain>
    </source>
</reference>
<evidence type="ECO:0000256" key="1">
    <source>
        <dbReference type="ARBA" id="ARBA00004141"/>
    </source>
</evidence>
<dbReference type="Gene3D" id="1.20.1510.10">
    <property type="entry name" value="Cation efflux protein transmembrane domain"/>
    <property type="match status" value="1"/>
</dbReference>
<evidence type="ECO:0000313" key="8">
    <source>
        <dbReference type="EMBL" id="CAG8809788.1"/>
    </source>
</evidence>
<comment type="caution">
    <text evidence="8">The sequence shown here is derived from an EMBL/GenBank/DDBJ whole genome shotgun (WGS) entry which is preliminary data.</text>
</comment>
<sequence>HGGDRDNVNVRAALLHVLGDFLSSLGVLISAIVIMFDPTKVWVDPICTFIFSALVMLTTYGVFRSSIRVLMEDLEAIKGVESVHDLH</sequence>
<organism evidence="8 9">
    <name type="scientific">Racocetra fulgida</name>
    <dbReference type="NCBI Taxonomy" id="60492"/>
    <lineage>
        <taxon>Eukaryota</taxon>
        <taxon>Fungi</taxon>
        <taxon>Fungi incertae sedis</taxon>
        <taxon>Mucoromycota</taxon>
        <taxon>Glomeromycotina</taxon>
        <taxon>Glomeromycetes</taxon>
        <taxon>Diversisporales</taxon>
        <taxon>Gigasporaceae</taxon>
        <taxon>Racocetra</taxon>
    </lineage>
</organism>
<dbReference type="GO" id="GO:0098771">
    <property type="term" value="P:inorganic ion homeostasis"/>
    <property type="evidence" value="ECO:0007669"/>
    <property type="project" value="UniProtKB-ARBA"/>
</dbReference>
<proteinExistence type="predicted"/>
<dbReference type="Pfam" id="PF01545">
    <property type="entry name" value="Cation_efflux"/>
    <property type="match status" value="1"/>
</dbReference>
<keyword evidence="3" id="KW-0864">Zinc transport</keyword>
<evidence type="ECO:0000256" key="6">
    <source>
        <dbReference type="SAM" id="Phobius"/>
    </source>
</evidence>
<dbReference type="GO" id="GO:0010043">
    <property type="term" value="P:response to zinc ion"/>
    <property type="evidence" value="ECO:0007669"/>
    <property type="project" value="TreeGrafter"/>
</dbReference>
<evidence type="ECO:0000259" key="7">
    <source>
        <dbReference type="Pfam" id="PF01545"/>
    </source>
</evidence>
<keyword evidence="3" id="KW-0406">Ion transport</keyword>
<dbReference type="EMBL" id="CAJVPZ010083232">
    <property type="protein sequence ID" value="CAG8809788.1"/>
    <property type="molecule type" value="Genomic_DNA"/>
</dbReference>
<keyword evidence="5 6" id="KW-0472">Membrane</keyword>
<feature type="transmembrane region" description="Helical" evidence="6">
    <location>
        <begin position="12"/>
        <end position="36"/>
    </location>
</feature>
<keyword evidence="9" id="KW-1185">Reference proteome</keyword>
<evidence type="ECO:0000256" key="5">
    <source>
        <dbReference type="ARBA" id="ARBA00023136"/>
    </source>
</evidence>
<dbReference type="OrthoDB" id="9944568at2759"/>
<evidence type="ECO:0000256" key="3">
    <source>
        <dbReference type="ARBA" id="ARBA00022906"/>
    </source>
</evidence>
<dbReference type="GO" id="GO:0005886">
    <property type="term" value="C:plasma membrane"/>
    <property type="evidence" value="ECO:0007669"/>
    <property type="project" value="TreeGrafter"/>
</dbReference>
<comment type="subcellular location">
    <subcellularLocation>
        <location evidence="1">Membrane</location>
        <topology evidence="1">Multi-pass membrane protein</topology>
    </subcellularLocation>
</comment>
<keyword evidence="4 6" id="KW-1133">Transmembrane helix</keyword>
<feature type="non-terminal residue" evidence="8">
    <location>
        <position position="1"/>
    </location>
</feature>
<feature type="domain" description="Cation efflux protein transmembrane" evidence="7">
    <location>
        <begin position="6"/>
        <end position="71"/>
    </location>
</feature>
<keyword evidence="3" id="KW-0862">Zinc</keyword>
<dbReference type="InterPro" id="IPR058533">
    <property type="entry name" value="Cation_efflux_TM"/>
</dbReference>
<evidence type="ECO:0000313" key="9">
    <source>
        <dbReference type="Proteomes" id="UP000789396"/>
    </source>
</evidence>
<name>A0A9N9PBV7_9GLOM</name>
<dbReference type="AlphaFoldDB" id="A0A9N9PBV7"/>
<keyword evidence="2 6" id="KW-0812">Transmembrane</keyword>
<gene>
    <name evidence="8" type="ORF">RFULGI_LOCUS18626</name>
</gene>
<dbReference type="Proteomes" id="UP000789396">
    <property type="component" value="Unassembled WGS sequence"/>
</dbReference>
<keyword evidence="3" id="KW-0813">Transport</keyword>
<dbReference type="InterPro" id="IPR027469">
    <property type="entry name" value="Cation_efflux_TMD_sf"/>
</dbReference>